<protein>
    <recommendedName>
        <fullName evidence="3">AraC family transcriptional regulator</fullName>
    </recommendedName>
</protein>
<evidence type="ECO:0000313" key="1">
    <source>
        <dbReference type="EMBL" id="SCB79334.1"/>
    </source>
</evidence>
<dbReference type="RefSeq" id="WP_058297414.1">
    <property type="nucleotide sequence ID" value="NZ_FMAU01000001.1"/>
</dbReference>
<gene>
    <name evidence="1" type="ORF">GA0061094_0531</name>
</gene>
<sequence>MASKETLHVLNGTEMHKHFKQTKFLDSDLMIPFNEAMCYGDTCEVVFSDEFNNIRAQVHQVTPTQYADITLKPLQPLFNGEFDRLSLWFDEDMFCQMNLLTILAWLDQSDYRGPIDLNIVGNRFQPVDSYSLKAKGFDSLYKEVMIHQTIPVDVHPPPLNKGIHLYLDYLKKDSDLMVYIQEHPDVPVTELVSDLIRRFKEYGLGDTQYAEIIKTHRRTL</sequence>
<evidence type="ECO:0000313" key="2">
    <source>
        <dbReference type="Proteomes" id="UP000181997"/>
    </source>
</evidence>
<dbReference type="AlphaFoldDB" id="A0A0V8HKS4"/>
<keyword evidence="2" id="KW-1185">Reference proteome</keyword>
<dbReference type="EMBL" id="FMAU01000001">
    <property type="protein sequence ID" value="SCB79334.1"/>
    <property type="molecule type" value="Genomic_DNA"/>
</dbReference>
<name>A0A0V8HKS4_9BACI</name>
<accession>A0A0V8HKS4</accession>
<evidence type="ECO:0008006" key="3">
    <source>
        <dbReference type="Google" id="ProtNLM"/>
    </source>
</evidence>
<dbReference type="Proteomes" id="UP000181997">
    <property type="component" value="Unassembled WGS sequence"/>
</dbReference>
<proteinExistence type="predicted"/>
<dbReference type="OrthoDB" id="9801721at2"/>
<organism evidence="1 2">
    <name type="scientific">[Bacillus] enclensis</name>
    <dbReference type="NCBI Taxonomy" id="1402860"/>
    <lineage>
        <taxon>Bacteria</taxon>
        <taxon>Bacillati</taxon>
        <taxon>Bacillota</taxon>
        <taxon>Bacilli</taxon>
        <taxon>Bacillales</taxon>
        <taxon>Bacillaceae</taxon>
        <taxon>Rossellomorea</taxon>
    </lineage>
</organism>
<reference evidence="2" key="1">
    <citation type="submission" date="2016-08" db="EMBL/GenBank/DDBJ databases">
        <authorList>
            <person name="Varghese N."/>
            <person name="Submissions Spin"/>
        </authorList>
    </citation>
    <scope>NUCLEOTIDE SEQUENCE [LARGE SCALE GENOMIC DNA]</scope>
    <source>
        <strain evidence="2">SGD-1123</strain>
    </source>
</reference>